<evidence type="ECO:0000313" key="3">
    <source>
        <dbReference type="Proteomes" id="UP001161247"/>
    </source>
</evidence>
<dbReference type="InterPro" id="IPR051283">
    <property type="entry name" value="Sec_Metabolite_Acyltrans"/>
</dbReference>
<proteinExistence type="predicted"/>
<dbReference type="InterPro" id="IPR023213">
    <property type="entry name" value="CAT-like_dom_sf"/>
</dbReference>
<dbReference type="PANTHER" id="PTHR31896">
    <property type="entry name" value="FAMILY REGULATORY PROTEIN, PUTATIVE (AFU_ORTHOLOGUE AFUA_3G14730)-RELATED"/>
    <property type="match status" value="1"/>
</dbReference>
<sequence>MEKPAVEFISDCFIKPKHLLPESNQVIFLSPFDLALAFVHYMQKGLLFAKPPSFDQDQMQDFLLKLKKALSLSLVHFYPLAGRLETVQLEEDPRNLAVYVDCNKGPGARFVHASVALSLYDIVSPTDVPSIVKSFFDHEDVINYDCGDQSLLTIQVTELTDGIFIGCSMNHMVGDGTSLWHFLTSFSRMFKSIGSGTEIA</sequence>
<keyword evidence="1" id="KW-0808">Transferase</keyword>
<protein>
    <submittedName>
        <fullName evidence="2">OLC1v1020227C1</fullName>
    </submittedName>
</protein>
<dbReference type="GO" id="GO:0016740">
    <property type="term" value="F:transferase activity"/>
    <property type="evidence" value="ECO:0007669"/>
    <property type="project" value="UniProtKB-KW"/>
</dbReference>
<dbReference type="EMBL" id="OX459126">
    <property type="protein sequence ID" value="CAI9118632.1"/>
    <property type="molecule type" value="Genomic_DNA"/>
</dbReference>
<gene>
    <name evidence="2" type="ORF">OLC1_LOCUS24455</name>
</gene>
<dbReference type="Gene3D" id="3.30.559.10">
    <property type="entry name" value="Chloramphenicol acetyltransferase-like domain"/>
    <property type="match status" value="1"/>
</dbReference>
<reference evidence="2" key="1">
    <citation type="submission" date="2023-03" db="EMBL/GenBank/DDBJ databases">
        <authorList>
            <person name="Julca I."/>
        </authorList>
    </citation>
    <scope>NUCLEOTIDE SEQUENCE</scope>
</reference>
<keyword evidence="3" id="KW-1185">Reference proteome</keyword>
<organism evidence="2 3">
    <name type="scientific">Oldenlandia corymbosa var. corymbosa</name>
    <dbReference type="NCBI Taxonomy" id="529605"/>
    <lineage>
        <taxon>Eukaryota</taxon>
        <taxon>Viridiplantae</taxon>
        <taxon>Streptophyta</taxon>
        <taxon>Embryophyta</taxon>
        <taxon>Tracheophyta</taxon>
        <taxon>Spermatophyta</taxon>
        <taxon>Magnoliopsida</taxon>
        <taxon>eudicotyledons</taxon>
        <taxon>Gunneridae</taxon>
        <taxon>Pentapetalae</taxon>
        <taxon>asterids</taxon>
        <taxon>lamiids</taxon>
        <taxon>Gentianales</taxon>
        <taxon>Rubiaceae</taxon>
        <taxon>Rubioideae</taxon>
        <taxon>Spermacoceae</taxon>
        <taxon>Hedyotis-Oldenlandia complex</taxon>
        <taxon>Oldenlandia</taxon>
    </lineage>
</organism>
<name>A0AAV1EFX1_OLDCO</name>
<dbReference type="AlphaFoldDB" id="A0AAV1EFX1"/>
<dbReference type="Pfam" id="PF02458">
    <property type="entry name" value="Transferase"/>
    <property type="match status" value="1"/>
</dbReference>
<dbReference type="PANTHER" id="PTHR31896:SF12">
    <property type="entry name" value="HXXXD-TYPE ACYL-TRANSFERASE FAMILY PROTEIN"/>
    <property type="match status" value="1"/>
</dbReference>
<dbReference type="Proteomes" id="UP001161247">
    <property type="component" value="Chromosome 9"/>
</dbReference>
<accession>A0AAV1EFX1</accession>
<evidence type="ECO:0000256" key="1">
    <source>
        <dbReference type="ARBA" id="ARBA00022679"/>
    </source>
</evidence>
<evidence type="ECO:0000313" key="2">
    <source>
        <dbReference type="EMBL" id="CAI9118632.1"/>
    </source>
</evidence>